<dbReference type="GO" id="GO:0008757">
    <property type="term" value="F:S-adenosylmethionine-dependent methyltransferase activity"/>
    <property type="evidence" value="ECO:0007669"/>
    <property type="project" value="InterPro"/>
</dbReference>
<evidence type="ECO:0000259" key="1">
    <source>
        <dbReference type="Pfam" id="PF08241"/>
    </source>
</evidence>
<feature type="domain" description="Methyltransferase type 11" evidence="1">
    <location>
        <begin position="45"/>
        <end position="140"/>
    </location>
</feature>
<dbReference type="Gene3D" id="3.40.50.150">
    <property type="entry name" value="Vaccinia Virus protein VP39"/>
    <property type="match status" value="1"/>
</dbReference>
<evidence type="ECO:0000313" key="3">
    <source>
        <dbReference type="Proteomes" id="UP000712673"/>
    </source>
</evidence>
<dbReference type="PANTHER" id="PTHR43591:SF24">
    <property type="entry name" value="2-METHOXY-6-POLYPRENYL-1,4-BENZOQUINOL METHYLASE, MITOCHONDRIAL"/>
    <property type="match status" value="1"/>
</dbReference>
<dbReference type="InterPro" id="IPR013216">
    <property type="entry name" value="Methyltransf_11"/>
</dbReference>
<comment type="caution">
    <text evidence="2">The sequence shown here is derived from an EMBL/GenBank/DDBJ whole genome shotgun (WGS) entry which is preliminary data.</text>
</comment>
<sequence length="205" mass="23630">MEVAEIKKIYACYSRVYDFIFKRWFFPRQQHAIQALKISPGQQILDLGVGTGFSLPLYPQHARVVGVDLSSKMLREAQKKVQQKRLRHVTLLEMDASHLAFPDSTFDVVIVAFVISVVPDPLQVLAEIKRVSKPEGQIVIINHFQSQNRVMAQLEKWASPLCSKIGWRSDLALDYLVQYGNLRIDRKYSLNKLDLWKVIYATNNK</sequence>
<keyword evidence="2" id="KW-0489">Methyltransferase</keyword>
<dbReference type="GO" id="GO:0032259">
    <property type="term" value="P:methylation"/>
    <property type="evidence" value="ECO:0007669"/>
    <property type="project" value="UniProtKB-KW"/>
</dbReference>
<organism evidence="2 3">
    <name type="scientific">Tectimicrobiota bacterium</name>
    <dbReference type="NCBI Taxonomy" id="2528274"/>
    <lineage>
        <taxon>Bacteria</taxon>
        <taxon>Pseudomonadati</taxon>
        <taxon>Nitrospinota/Tectimicrobiota group</taxon>
        <taxon>Candidatus Tectimicrobiota</taxon>
    </lineage>
</organism>
<dbReference type="CDD" id="cd02440">
    <property type="entry name" value="AdoMet_MTases"/>
    <property type="match status" value="1"/>
</dbReference>
<reference evidence="2" key="1">
    <citation type="submission" date="2019-03" db="EMBL/GenBank/DDBJ databases">
        <title>Lake Tanganyika Metagenome-Assembled Genomes (MAGs).</title>
        <authorList>
            <person name="Tran P."/>
        </authorList>
    </citation>
    <scope>NUCLEOTIDE SEQUENCE</scope>
    <source>
        <strain evidence="2">K_DeepCast_65m_m2_066</strain>
    </source>
</reference>
<dbReference type="Proteomes" id="UP000712673">
    <property type="component" value="Unassembled WGS sequence"/>
</dbReference>
<dbReference type="AlphaFoldDB" id="A0A937W346"/>
<accession>A0A937W346</accession>
<dbReference type="Pfam" id="PF08241">
    <property type="entry name" value="Methyltransf_11"/>
    <property type="match status" value="1"/>
</dbReference>
<dbReference type="InterPro" id="IPR029063">
    <property type="entry name" value="SAM-dependent_MTases_sf"/>
</dbReference>
<protein>
    <submittedName>
        <fullName evidence="2">Methyltransferase domain-containing protein</fullName>
    </submittedName>
</protein>
<evidence type="ECO:0000313" key="2">
    <source>
        <dbReference type="EMBL" id="MBM3226084.1"/>
    </source>
</evidence>
<dbReference type="EMBL" id="VGLS01000781">
    <property type="protein sequence ID" value="MBM3226084.1"/>
    <property type="molecule type" value="Genomic_DNA"/>
</dbReference>
<gene>
    <name evidence="2" type="ORF">FJZ47_20135</name>
</gene>
<keyword evidence="2" id="KW-0808">Transferase</keyword>
<name>A0A937W346_UNCTE</name>
<proteinExistence type="predicted"/>
<dbReference type="SUPFAM" id="SSF53335">
    <property type="entry name" value="S-adenosyl-L-methionine-dependent methyltransferases"/>
    <property type="match status" value="1"/>
</dbReference>
<dbReference type="PANTHER" id="PTHR43591">
    <property type="entry name" value="METHYLTRANSFERASE"/>
    <property type="match status" value="1"/>
</dbReference>